<organism evidence="7 8">
    <name type="scientific">Paenibacillus odorifer</name>
    <dbReference type="NCBI Taxonomy" id="189426"/>
    <lineage>
        <taxon>Bacteria</taxon>
        <taxon>Bacillati</taxon>
        <taxon>Bacillota</taxon>
        <taxon>Bacilli</taxon>
        <taxon>Bacillales</taxon>
        <taxon>Paenibacillaceae</taxon>
        <taxon>Paenibacillus</taxon>
    </lineage>
</organism>
<keyword evidence="4" id="KW-0964">Secreted</keyword>
<reference evidence="7 8" key="1">
    <citation type="submission" date="2016-10" db="EMBL/GenBank/DDBJ databases">
        <title>Paenibacillus species isolates.</title>
        <authorList>
            <person name="Beno S.M."/>
        </authorList>
    </citation>
    <scope>NUCLEOTIDE SEQUENCE [LARGE SCALE GENOMIC DNA]</scope>
    <source>
        <strain evidence="7 8">FSL H7-0604</strain>
    </source>
</reference>
<name>A0A1R0XAL6_9BACL</name>
<dbReference type="SUPFAM" id="SSF63829">
    <property type="entry name" value="Calcium-dependent phosphotriesterase"/>
    <property type="match status" value="1"/>
</dbReference>
<comment type="caution">
    <text evidence="7">The sequence shown here is derived from an EMBL/GenBank/DDBJ whole genome shotgun (WGS) entry which is preliminary data.</text>
</comment>
<dbReference type="InterPro" id="IPR042187">
    <property type="entry name" value="Flagellin_C_sub2"/>
</dbReference>
<sequence length="635" mass="68228">MRIGHNITSLNSLNRLNKNNKSITSSQERLSSGLRINIAADDAAGLAISEKMRAQIRGLSQAARNTQDGISLIQTAEGGLGTIQDPNLLRLRELAIQASNDTLTNFDRTLIQKEVEQIKLGINDIANNTQFNGIHLLNNDLEVNTNITPVQGNISTNWTANIPARDLSKTSDGGYVGIRIPGNNPFKLDSMGNLVWSQAIPNMDVYSIKESSDGGYILLGNDFSAGAISDQRINIIKWDGNLNEQWSTGVSGVYSIMGNEVIETSDGSFIVAGTGSGIQNWDGLMAKFNSSGVQQSTSIVGSSQSNPVGYGSEEFNSIIETADGGYLAIGSSSLKLNSSYTDKSSWVVKYDSNLNPLWDTRVGAAGDDEGYRAIATSDGGAIIVGSYNDSTKTSGLIYKLDSSGNVLWEKNISNETSNSSQLTSITEMKDGNYIVGGIVDNNYRLSIFDSQGNELANVNLNGGGSTDRLNNIISNDDGSYTFSTTTGITNFNVSYGSNPGTTYDYKTVNLQVGANSGDNFAVKLTDARTTALGIADIDLSTRQGAELAISKIDKAINTVSSKRSMYGAYQNALEHIHNNLTNYEVNLTAAESRIRDVDMAKEMMKLTKFNVLSQASQAMLAQANQQPQGVLELLK</sequence>
<dbReference type="InterPro" id="IPR001492">
    <property type="entry name" value="Flagellin"/>
</dbReference>
<evidence type="ECO:0000259" key="5">
    <source>
        <dbReference type="Pfam" id="PF00669"/>
    </source>
</evidence>
<dbReference type="Pfam" id="PF00669">
    <property type="entry name" value="Flagellin_N"/>
    <property type="match status" value="1"/>
</dbReference>
<dbReference type="EMBL" id="MKQP01000019">
    <property type="protein sequence ID" value="OMD31980.1"/>
    <property type="molecule type" value="Genomic_DNA"/>
</dbReference>
<dbReference type="PANTHER" id="PTHR42792:SF2">
    <property type="entry name" value="FLAGELLIN"/>
    <property type="match status" value="1"/>
</dbReference>
<protein>
    <recommendedName>
        <fullName evidence="2 4">Flagellin</fullName>
    </recommendedName>
</protein>
<dbReference type="Gene3D" id="1.20.1330.10">
    <property type="entry name" value="f41 fragment of flagellin, N-terminal domain"/>
    <property type="match status" value="2"/>
</dbReference>
<dbReference type="PANTHER" id="PTHR42792">
    <property type="entry name" value="FLAGELLIN"/>
    <property type="match status" value="1"/>
</dbReference>
<comment type="subcellular location">
    <subcellularLocation>
        <location evidence="4">Secreted</location>
    </subcellularLocation>
    <subcellularLocation>
        <location evidence="4">Bacterial flagellum</location>
    </subcellularLocation>
</comment>
<accession>A0A1R0XAL6</accession>
<dbReference type="SUPFAM" id="SSF64518">
    <property type="entry name" value="Phase 1 flagellin"/>
    <property type="match status" value="1"/>
</dbReference>
<evidence type="ECO:0000256" key="4">
    <source>
        <dbReference type="RuleBase" id="RU362073"/>
    </source>
</evidence>
<dbReference type="AlphaFoldDB" id="A0A1R0XAL6"/>
<dbReference type="Proteomes" id="UP000187465">
    <property type="component" value="Unassembled WGS sequence"/>
</dbReference>
<dbReference type="GO" id="GO:0009288">
    <property type="term" value="C:bacterial-type flagellum"/>
    <property type="evidence" value="ECO:0007669"/>
    <property type="project" value="UniProtKB-SubCell"/>
</dbReference>
<evidence type="ECO:0000256" key="1">
    <source>
        <dbReference type="ARBA" id="ARBA00005709"/>
    </source>
</evidence>
<comment type="similarity">
    <text evidence="1 4">Belongs to the bacterial flagellin family.</text>
</comment>
<keyword evidence="3 4" id="KW-0975">Bacterial flagellum</keyword>
<dbReference type="PRINTS" id="PR00207">
    <property type="entry name" value="FLAGELLIN"/>
</dbReference>
<gene>
    <name evidence="7" type="ORF">BJP51_17195</name>
</gene>
<dbReference type="InterPro" id="IPR046358">
    <property type="entry name" value="Flagellin_C"/>
</dbReference>
<dbReference type="GO" id="GO:0005198">
    <property type="term" value="F:structural molecule activity"/>
    <property type="evidence" value="ECO:0007669"/>
    <property type="project" value="UniProtKB-UniRule"/>
</dbReference>
<dbReference type="Pfam" id="PF00700">
    <property type="entry name" value="Flagellin_C"/>
    <property type="match status" value="1"/>
</dbReference>
<dbReference type="InterPro" id="IPR001029">
    <property type="entry name" value="Flagellin_N"/>
</dbReference>
<evidence type="ECO:0000259" key="6">
    <source>
        <dbReference type="Pfam" id="PF00700"/>
    </source>
</evidence>
<comment type="function">
    <text evidence="4">Flagellin is the subunit protein which polymerizes to form the filaments of bacterial flagella.</text>
</comment>
<evidence type="ECO:0000313" key="8">
    <source>
        <dbReference type="Proteomes" id="UP000187465"/>
    </source>
</evidence>
<evidence type="ECO:0000256" key="2">
    <source>
        <dbReference type="ARBA" id="ARBA00020110"/>
    </source>
</evidence>
<dbReference type="Gene3D" id="6.10.10.10">
    <property type="entry name" value="Flagellar export chaperone, C-terminal domain"/>
    <property type="match status" value="1"/>
</dbReference>
<proteinExistence type="inferred from homology"/>
<feature type="domain" description="Flagellin N-terminal" evidence="5">
    <location>
        <begin position="3"/>
        <end position="139"/>
    </location>
</feature>
<feature type="domain" description="Flagellin C-terminal" evidence="6">
    <location>
        <begin position="549"/>
        <end position="634"/>
    </location>
</feature>
<dbReference type="GO" id="GO:0005576">
    <property type="term" value="C:extracellular region"/>
    <property type="evidence" value="ECO:0007669"/>
    <property type="project" value="UniProtKB-SubCell"/>
</dbReference>
<evidence type="ECO:0000256" key="3">
    <source>
        <dbReference type="ARBA" id="ARBA00023143"/>
    </source>
</evidence>
<evidence type="ECO:0000313" key="7">
    <source>
        <dbReference type="EMBL" id="OMD31980.1"/>
    </source>
</evidence>
<dbReference type="RefSeq" id="WP_036684867.1">
    <property type="nucleotide sequence ID" value="NZ_MKQP01000019.1"/>
</dbReference>